<gene>
    <name evidence="6" type="ORF">D6C84_09927</name>
</gene>
<dbReference type="PANTHER" id="PTHR31001:SF50">
    <property type="entry name" value="ZN(II)2CYS6 TRANSCRIPTION FACTOR (EUROFUNG)"/>
    <property type="match status" value="1"/>
</dbReference>
<dbReference type="GO" id="GO:0008270">
    <property type="term" value="F:zinc ion binding"/>
    <property type="evidence" value="ECO:0007669"/>
    <property type="project" value="InterPro"/>
</dbReference>
<dbReference type="Pfam" id="PF04082">
    <property type="entry name" value="Fungal_trans"/>
    <property type="match status" value="1"/>
</dbReference>
<keyword evidence="4" id="KW-0175">Coiled coil</keyword>
<dbReference type="SUPFAM" id="SSF57701">
    <property type="entry name" value="Zn2/Cys6 DNA-binding domain"/>
    <property type="match status" value="1"/>
</dbReference>
<dbReference type="GO" id="GO:0006351">
    <property type="term" value="P:DNA-templated transcription"/>
    <property type="evidence" value="ECO:0007669"/>
    <property type="project" value="InterPro"/>
</dbReference>
<dbReference type="EMBL" id="QZBT01000280">
    <property type="protein sequence ID" value="THZ72606.1"/>
    <property type="molecule type" value="Genomic_DNA"/>
</dbReference>
<organism evidence="6 7">
    <name type="scientific">Aureobasidium pullulans</name>
    <name type="common">Black yeast</name>
    <name type="synonym">Pullularia pullulans</name>
    <dbReference type="NCBI Taxonomy" id="5580"/>
    <lineage>
        <taxon>Eukaryota</taxon>
        <taxon>Fungi</taxon>
        <taxon>Dikarya</taxon>
        <taxon>Ascomycota</taxon>
        <taxon>Pezizomycotina</taxon>
        <taxon>Dothideomycetes</taxon>
        <taxon>Dothideomycetidae</taxon>
        <taxon>Dothideales</taxon>
        <taxon>Saccotheciaceae</taxon>
        <taxon>Aureobasidium</taxon>
    </lineage>
</organism>
<dbReference type="GO" id="GO:0003677">
    <property type="term" value="F:DNA binding"/>
    <property type="evidence" value="ECO:0007669"/>
    <property type="project" value="InterPro"/>
</dbReference>
<evidence type="ECO:0000256" key="3">
    <source>
        <dbReference type="ARBA" id="ARBA00023242"/>
    </source>
</evidence>
<evidence type="ECO:0000256" key="2">
    <source>
        <dbReference type="ARBA" id="ARBA00022723"/>
    </source>
</evidence>
<proteinExistence type="predicted"/>
<comment type="subcellular location">
    <subcellularLocation>
        <location evidence="1">Nucleus</location>
    </subcellularLocation>
</comment>
<keyword evidence="3" id="KW-0539">Nucleus</keyword>
<protein>
    <recommendedName>
        <fullName evidence="5">Zn(2)-C6 fungal-type domain-containing protein</fullName>
    </recommendedName>
</protein>
<feature type="coiled-coil region" evidence="4">
    <location>
        <begin position="80"/>
        <end position="107"/>
    </location>
</feature>
<keyword evidence="2" id="KW-0479">Metal-binding</keyword>
<dbReference type="Gene3D" id="4.10.240.10">
    <property type="entry name" value="Zn(2)-C6 fungal-type DNA-binding domain"/>
    <property type="match status" value="1"/>
</dbReference>
<evidence type="ECO:0000256" key="4">
    <source>
        <dbReference type="SAM" id="Coils"/>
    </source>
</evidence>
<name>A0A4V6TJ17_AURPU</name>
<dbReference type="SMART" id="SM00066">
    <property type="entry name" value="GAL4"/>
    <property type="match status" value="1"/>
</dbReference>
<dbReference type="CDD" id="cd12148">
    <property type="entry name" value="fungal_TF_MHR"/>
    <property type="match status" value="1"/>
</dbReference>
<sequence length="700" mass="77627">MAALSRRGRGNAPQLSCELCRERKVKCDKLDPCTGCIIAGVSKTIYRDRLPRGRHARKFIDNLESSTPRVTRHTNRRAAVTTAEASNKELRERVENLETLLQSMANQGTVPPNTSNITAGRAAIQADRIPTTRRDRSEQFEQCHASSSEGVLVDVQSSHNNDAVLCAHAATQTALEGGVLAALGIGTESHSPVVEHQTGTLLDATGIARLVGVYFAQIDPILKMVHRPSVERLLLHGEKYLEISDAHSSADALQNAICYAAAGSMTDQKCQSLLGKSKSLLTEELCGACEKSLASASLISTSDTAVLQAFVLYLFARKSFDMSTSTWTLVSIAVRIGEKLRLYKRTKTDTFFETQMKVRLWLTICMLDYQTAISQRSDPLIGIGKVKEALAQLRHVNDADFGPSSLVAIEDQEDLTDMTFAYVLFQHQLAGRLLNFDALSEDKSEETRQGYAREFEEKALGILRFCDPESSQLAWFTWHATQCHVAIIRTSRLRPLCKSISNSDGTLQCPDRDYELLRMTLRVLEKTQMMHTDPRGEPYRWYSTMPWPMLATALSACGSCGNADLTLQGWPVLKWWYQQHEALIAQSGDDPSQGVLASAMQRASANIAALSSQDSDGVSTDEINVSRPILDTSTYMGFDNLRAVLDEHDACLDPNPDLSLRVFDSLPWFADATSSELSAMFLNDWDFSHPILEQDELPQY</sequence>
<dbReference type="InterPro" id="IPR050613">
    <property type="entry name" value="Sec_Metabolite_Reg"/>
</dbReference>
<dbReference type="GO" id="GO:0005634">
    <property type="term" value="C:nucleus"/>
    <property type="evidence" value="ECO:0007669"/>
    <property type="project" value="UniProtKB-SubCell"/>
</dbReference>
<dbReference type="InterPro" id="IPR001138">
    <property type="entry name" value="Zn2Cys6_DnaBD"/>
</dbReference>
<evidence type="ECO:0000313" key="7">
    <source>
        <dbReference type="Proteomes" id="UP000310039"/>
    </source>
</evidence>
<evidence type="ECO:0000313" key="6">
    <source>
        <dbReference type="EMBL" id="THZ72606.1"/>
    </source>
</evidence>
<comment type="caution">
    <text evidence="6">The sequence shown here is derived from an EMBL/GenBank/DDBJ whole genome shotgun (WGS) entry which is preliminary data.</text>
</comment>
<dbReference type="InterPro" id="IPR007219">
    <property type="entry name" value="XnlR_reg_dom"/>
</dbReference>
<dbReference type="PROSITE" id="PS50048">
    <property type="entry name" value="ZN2_CY6_FUNGAL_2"/>
    <property type="match status" value="1"/>
</dbReference>
<evidence type="ECO:0000259" key="5">
    <source>
        <dbReference type="PROSITE" id="PS50048"/>
    </source>
</evidence>
<reference evidence="6 7" key="1">
    <citation type="submission" date="2018-10" db="EMBL/GenBank/DDBJ databases">
        <title>Fifty Aureobasidium pullulans genomes reveal a recombining polyextremotolerant generalist.</title>
        <authorList>
            <person name="Gostincar C."/>
            <person name="Turk M."/>
            <person name="Zajc J."/>
            <person name="Gunde-Cimerman N."/>
        </authorList>
    </citation>
    <scope>NUCLEOTIDE SEQUENCE [LARGE SCALE GENOMIC DNA]</scope>
    <source>
        <strain evidence="6 7">EXF-3403</strain>
    </source>
</reference>
<accession>A0A4V6TJ17</accession>
<dbReference type="AlphaFoldDB" id="A0A4V6TJ17"/>
<dbReference type="InterPro" id="IPR036864">
    <property type="entry name" value="Zn2-C6_fun-type_DNA-bd_sf"/>
</dbReference>
<dbReference type="PANTHER" id="PTHR31001">
    <property type="entry name" value="UNCHARACTERIZED TRANSCRIPTIONAL REGULATORY PROTEIN"/>
    <property type="match status" value="1"/>
</dbReference>
<dbReference type="Proteomes" id="UP000310039">
    <property type="component" value="Unassembled WGS sequence"/>
</dbReference>
<evidence type="ECO:0000256" key="1">
    <source>
        <dbReference type="ARBA" id="ARBA00004123"/>
    </source>
</evidence>
<dbReference type="GO" id="GO:0000981">
    <property type="term" value="F:DNA-binding transcription factor activity, RNA polymerase II-specific"/>
    <property type="evidence" value="ECO:0007669"/>
    <property type="project" value="InterPro"/>
</dbReference>
<dbReference type="Pfam" id="PF00172">
    <property type="entry name" value="Zn_clus"/>
    <property type="match status" value="1"/>
</dbReference>
<feature type="domain" description="Zn(2)-C6 fungal-type" evidence="5">
    <location>
        <begin position="16"/>
        <end position="46"/>
    </location>
</feature>
<dbReference type="CDD" id="cd00067">
    <property type="entry name" value="GAL4"/>
    <property type="match status" value="1"/>
</dbReference>